<dbReference type="GO" id="GO:0005829">
    <property type="term" value="C:cytosol"/>
    <property type="evidence" value="ECO:0007669"/>
    <property type="project" value="TreeGrafter"/>
</dbReference>
<evidence type="ECO:0000313" key="3">
    <source>
        <dbReference type="EMBL" id="PIK44602.1"/>
    </source>
</evidence>
<dbReference type="AlphaFoldDB" id="A0A2G8K9D5"/>
<dbReference type="OrthoDB" id="6513042at2759"/>
<feature type="domain" description="DNA2/NAM7 helicase-like C-terminal" evidence="2">
    <location>
        <begin position="73"/>
        <end position="238"/>
    </location>
</feature>
<dbReference type="GO" id="GO:0035194">
    <property type="term" value="P:regulatory ncRNA-mediated post-transcriptional gene silencing"/>
    <property type="evidence" value="ECO:0007669"/>
    <property type="project" value="TreeGrafter"/>
</dbReference>
<dbReference type="PANTHER" id="PTHR10887:SF365">
    <property type="entry name" value="HELICASE WITH ZINC FINGER DOMAIN-RELATED"/>
    <property type="match status" value="1"/>
</dbReference>
<keyword evidence="3" id="KW-0347">Helicase</keyword>
<dbReference type="GO" id="GO:0043186">
    <property type="term" value="C:P granule"/>
    <property type="evidence" value="ECO:0007669"/>
    <property type="project" value="TreeGrafter"/>
</dbReference>
<accession>A0A2G8K9D5</accession>
<dbReference type="STRING" id="307972.A0A2G8K9D5"/>
<dbReference type="Gene3D" id="3.40.50.300">
    <property type="entry name" value="P-loop containing nucleotide triphosphate hydrolases"/>
    <property type="match status" value="1"/>
</dbReference>
<dbReference type="InterPro" id="IPR047187">
    <property type="entry name" value="SF1_C_Upf1"/>
</dbReference>
<dbReference type="Pfam" id="PF13087">
    <property type="entry name" value="AAA_12"/>
    <property type="match status" value="1"/>
</dbReference>
<sequence length="393" mass="43791">MPLSLANKDTRVVLAGDYMQGEKPSHISTRETLRPVPSQAPLQDSSLRELSLERGHRGLHLQAVLRGQAVGVWQATTASKVVPFDFLYSQREDIQEKNSTTFYNNAEVFEIAERVQELHKSWPSEWGPMEDGSIGVVTPYSDQVFRIRSELRRRHLHAVSVERVMNVQGKQFRALFISTVRTHHTCPRDVGPKSKLRPRRGDLTRAAGEEADYGFLSNDKLLNTAITRAQSLVAVVGDPVSLCAIGKCRKLWEELIKVCHINDSLHGTTYAAIKAQLSSVEMKKTFILNPMAKEFVPRFNNIMGAPVIQNLSSISSAHSHSNARMVFGFPGQGVRAPSAGNPLFSSQLRHTMPVGPLPLEYVPICQPDTVRRSIHRSEDHVRSCDSSTRPNGS</sequence>
<dbReference type="InterPro" id="IPR027417">
    <property type="entry name" value="P-loop_NTPase"/>
</dbReference>
<name>A0A2G8K9D5_STIJA</name>
<feature type="compositionally biased region" description="Polar residues" evidence="1">
    <location>
        <begin position="384"/>
        <end position="393"/>
    </location>
</feature>
<keyword evidence="4" id="KW-1185">Reference proteome</keyword>
<dbReference type="SUPFAM" id="SSF52540">
    <property type="entry name" value="P-loop containing nucleoside triphosphate hydrolases"/>
    <property type="match status" value="1"/>
</dbReference>
<proteinExistence type="predicted"/>
<protein>
    <submittedName>
        <fullName evidence="3">Putative helicase with zinc finger domain</fullName>
    </submittedName>
</protein>
<dbReference type="PANTHER" id="PTHR10887">
    <property type="entry name" value="DNA2/NAM7 HELICASE FAMILY"/>
    <property type="match status" value="1"/>
</dbReference>
<comment type="caution">
    <text evidence="3">The sequence shown here is derived from an EMBL/GenBank/DDBJ whole genome shotgun (WGS) entry which is preliminary data.</text>
</comment>
<reference evidence="3 4" key="1">
    <citation type="journal article" date="2017" name="PLoS Biol.">
        <title>The sea cucumber genome provides insights into morphological evolution and visceral regeneration.</title>
        <authorList>
            <person name="Zhang X."/>
            <person name="Sun L."/>
            <person name="Yuan J."/>
            <person name="Sun Y."/>
            <person name="Gao Y."/>
            <person name="Zhang L."/>
            <person name="Li S."/>
            <person name="Dai H."/>
            <person name="Hamel J.F."/>
            <person name="Liu C."/>
            <person name="Yu Y."/>
            <person name="Liu S."/>
            <person name="Lin W."/>
            <person name="Guo K."/>
            <person name="Jin S."/>
            <person name="Xu P."/>
            <person name="Storey K.B."/>
            <person name="Huan P."/>
            <person name="Zhang T."/>
            <person name="Zhou Y."/>
            <person name="Zhang J."/>
            <person name="Lin C."/>
            <person name="Li X."/>
            <person name="Xing L."/>
            <person name="Huo D."/>
            <person name="Sun M."/>
            <person name="Wang L."/>
            <person name="Mercier A."/>
            <person name="Li F."/>
            <person name="Yang H."/>
            <person name="Xiang J."/>
        </authorList>
    </citation>
    <scope>NUCLEOTIDE SEQUENCE [LARGE SCALE GENOMIC DNA]</scope>
    <source>
        <strain evidence="3">Shaxun</strain>
        <tissue evidence="3">Muscle</tissue>
    </source>
</reference>
<dbReference type="Pfam" id="PF07145">
    <property type="entry name" value="PAM2"/>
    <property type="match status" value="1"/>
</dbReference>
<evidence type="ECO:0000259" key="2">
    <source>
        <dbReference type="Pfam" id="PF13087"/>
    </source>
</evidence>
<dbReference type="FunFam" id="3.40.50.300:FF:000419">
    <property type="entry name" value="Probable helicase with zinc finger domain"/>
    <property type="match status" value="1"/>
</dbReference>
<dbReference type="InterPro" id="IPR009818">
    <property type="entry name" value="PAM2_motif"/>
</dbReference>
<organism evidence="3 4">
    <name type="scientific">Stichopus japonicus</name>
    <name type="common">Sea cucumber</name>
    <dbReference type="NCBI Taxonomy" id="307972"/>
    <lineage>
        <taxon>Eukaryota</taxon>
        <taxon>Metazoa</taxon>
        <taxon>Echinodermata</taxon>
        <taxon>Eleutherozoa</taxon>
        <taxon>Echinozoa</taxon>
        <taxon>Holothuroidea</taxon>
        <taxon>Aspidochirotacea</taxon>
        <taxon>Aspidochirotida</taxon>
        <taxon>Stichopodidae</taxon>
        <taxon>Apostichopus</taxon>
    </lineage>
</organism>
<evidence type="ECO:0000313" key="4">
    <source>
        <dbReference type="Proteomes" id="UP000230750"/>
    </source>
</evidence>
<keyword evidence="3" id="KW-0547">Nucleotide-binding</keyword>
<dbReference type="CDD" id="cd18808">
    <property type="entry name" value="SF1_C_Upf1"/>
    <property type="match status" value="1"/>
</dbReference>
<dbReference type="EMBL" id="MRZV01000766">
    <property type="protein sequence ID" value="PIK44602.1"/>
    <property type="molecule type" value="Genomic_DNA"/>
</dbReference>
<gene>
    <name evidence="3" type="ORF">BSL78_18523</name>
</gene>
<feature type="compositionally biased region" description="Basic and acidic residues" evidence="1">
    <location>
        <begin position="373"/>
        <end position="383"/>
    </location>
</feature>
<feature type="region of interest" description="Disordered" evidence="1">
    <location>
        <begin position="373"/>
        <end position="393"/>
    </location>
</feature>
<dbReference type="Proteomes" id="UP000230750">
    <property type="component" value="Unassembled WGS sequence"/>
</dbReference>
<dbReference type="InterPro" id="IPR041679">
    <property type="entry name" value="DNA2/NAM7-like_C"/>
</dbReference>
<dbReference type="InterPro" id="IPR045055">
    <property type="entry name" value="DNA2/NAM7-like"/>
</dbReference>
<evidence type="ECO:0000256" key="1">
    <source>
        <dbReference type="SAM" id="MobiDB-lite"/>
    </source>
</evidence>
<keyword evidence="3" id="KW-0067">ATP-binding</keyword>
<keyword evidence="3" id="KW-0378">Hydrolase</keyword>
<dbReference type="GO" id="GO:0004386">
    <property type="term" value="F:helicase activity"/>
    <property type="evidence" value="ECO:0007669"/>
    <property type="project" value="UniProtKB-KW"/>
</dbReference>